<protein>
    <recommendedName>
        <fullName evidence="3">EthD domain-containing protein</fullName>
    </recommendedName>
</protein>
<dbReference type="Proteomes" id="UP000054771">
    <property type="component" value="Unassembled WGS sequence"/>
</dbReference>
<dbReference type="OrthoDB" id="2851338at2759"/>
<evidence type="ECO:0000313" key="2">
    <source>
        <dbReference type="Proteomes" id="UP000054771"/>
    </source>
</evidence>
<dbReference type="EMBL" id="CDMC01000002">
    <property type="protein sequence ID" value="CEN59948.1"/>
    <property type="molecule type" value="Genomic_DNA"/>
</dbReference>
<reference evidence="2" key="1">
    <citation type="journal article" date="2016" name="Genome Announc.">
        <title>Draft genome sequences of fungus Aspergillus calidoustus.</title>
        <authorList>
            <person name="Horn F."/>
            <person name="Linde J."/>
            <person name="Mattern D.J."/>
            <person name="Walther G."/>
            <person name="Guthke R."/>
            <person name="Scherlach K."/>
            <person name="Martin K."/>
            <person name="Brakhage A.A."/>
            <person name="Petzke L."/>
            <person name="Valiante V."/>
        </authorList>
    </citation>
    <scope>NUCLEOTIDE SEQUENCE [LARGE SCALE GENOMIC DNA]</scope>
    <source>
        <strain evidence="2">SF006504</strain>
    </source>
</reference>
<sequence>MDLYTGSGLLYVGSKTRPSTAITNETYNKWYDEIHVPHILETSGVQSATRYIACSSSSSSSSTGPDELNWPFLAIYPIEDLKYLTTEEFASIPLVDDLLPGPNHSCVDCADFDQRHYASVGDFQLGELYNGTTTPKLLIAHFNPPSELHDADSTTVRNWYSQQQTSGVDQRIQLFKLVFGRRFQGHQSRKLPSFIAMHHVATEADYSQVSKSIEAISVAIAGYDLWRAFGLLHPGSEGRTG</sequence>
<dbReference type="OMA" id="EVFWAML"/>
<evidence type="ECO:0000313" key="1">
    <source>
        <dbReference type="EMBL" id="CEN59948.1"/>
    </source>
</evidence>
<dbReference type="AlphaFoldDB" id="A0A0U5HF74"/>
<keyword evidence="2" id="KW-1185">Reference proteome</keyword>
<accession>A0A0U5HF74</accession>
<gene>
    <name evidence="1" type="ORF">ASPCAL02389</name>
</gene>
<organism evidence="1 2">
    <name type="scientific">Aspergillus calidoustus</name>
    <dbReference type="NCBI Taxonomy" id="454130"/>
    <lineage>
        <taxon>Eukaryota</taxon>
        <taxon>Fungi</taxon>
        <taxon>Dikarya</taxon>
        <taxon>Ascomycota</taxon>
        <taxon>Pezizomycotina</taxon>
        <taxon>Eurotiomycetes</taxon>
        <taxon>Eurotiomycetidae</taxon>
        <taxon>Eurotiales</taxon>
        <taxon>Aspergillaceae</taxon>
        <taxon>Aspergillus</taxon>
        <taxon>Aspergillus subgen. Nidulantes</taxon>
    </lineage>
</organism>
<name>A0A0U5HF74_ASPCI</name>
<proteinExistence type="predicted"/>
<evidence type="ECO:0008006" key="3">
    <source>
        <dbReference type="Google" id="ProtNLM"/>
    </source>
</evidence>